<feature type="compositionally biased region" description="Pro residues" evidence="14">
    <location>
        <begin position="176"/>
        <end position="194"/>
    </location>
</feature>
<keyword evidence="7" id="KW-0967">Endosome</keyword>
<evidence type="ECO:0000256" key="5">
    <source>
        <dbReference type="ARBA" id="ARBA00022448"/>
    </source>
</evidence>
<dbReference type="Gene3D" id="2.100.10.50">
    <property type="match status" value="1"/>
</dbReference>
<dbReference type="Proteomes" id="UP001591681">
    <property type="component" value="Unassembled WGS sequence"/>
</dbReference>
<evidence type="ECO:0000256" key="10">
    <source>
        <dbReference type="ARBA" id="ARBA00023136"/>
    </source>
</evidence>
<accession>A0ABD1JGT7</accession>
<dbReference type="AlphaFoldDB" id="A0ABD1JGT7"/>
<gene>
    <name evidence="17" type="ORF">ACEWY4_017436</name>
</gene>
<evidence type="ECO:0000256" key="1">
    <source>
        <dbReference type="ARBA" id="ARBA00004496"/>
    </source>
</evidence>
<evidence type="ECO:0000259" key="16">
    <source>
        <dbReference type="PROSITE" id="PS51498"/>
    </source>
</evidence>
<evidence type="ECO:0000256" key="11">
    <source>
        <dbReference type="ARBA" id="ARBA00033002"/>
    </source>
</evidence>
<proteinExistence type="inferred from homology"/>
<evidence type="ECO:0000256" key="7">
    <source>
        <dbReference type="ARBA" id="ARBA00022753"/>
    </source>
</evidence>
<dbReference type="InterPro" id="IPR040335">
    <property type="entry name" value="MVB12A"/>
</dbReference>
<evidence type="ECO:0000256" key="12">
    <source>
        <dbReference type="ARBA" id="ARBA00033024"/>
    </source>
</evidence>
<dbReference type="EMBL" id="JBHFQA010000015">
    <property type="protein sequence ID" value="KAL2086377.1"/>
    <property type="molecule type" value="Genomic_DNA"/>
</dbReference>
<evidence type="ECO:0000259" key="15">
    <source>
        <dbReference type="PROSITE" id="PS51497"/>
    </source>
</evidence>
<feature type="domain" description="UMA" evidence="15">
    <location>
        <begin position="224"/>
        <end position="274"/>
    </location>
</feature>
<dbReference type="PANTHER" id="PTHR31612">
    <property type="entry name" value="MULTIVESICULAR BODY SUBUNIT 12A"/>
    <property type="match status" value="1"/>
</dbReference>
<dbReference type="PROSITE" id="PS51497">
    <property type="entry name" value="UMA"/>
    <property type="match status" value="1"/>
</dbReference>
<name>A0ABD1JGT7_9TELE</name>
<reference evidence="17 18" key="1">
    <citation type="submission" date="2024-09" db="EMBL/GenBank/DDBJ databases">
        <title>A chromosome-level genome assembly of Gray's grenadier anchovy, Coilia grayii.</title>
        <authorList>
            <person name="Fu Z."/>
        </authorList>
    </citation>
    <scope>NUCLEOTIDE SEQUENCE [LARGE SCALE GENOMIC DNA]</scope>
    <source>
        <strain evidence="17">G4</strain>
        <tissue evidence="17">Muscle</tissue>
    </source>
</reference>
<feature type="domain" description="MABP" evidence="16">
    <location>
        <begin position="11"/>
        <end position="149"/>
    </location>
</feature>
<comment type="function">
    <text evidence="13">Component of the ESCRT-I complex, a regulator of vesicular trafficking process. Required for the sorting of endocytic ubiquitinated cargos into multivesicular bodies.</text>
</comment>
<sequence>MSLHDLSSSGLRPVTAVAWASNSSTCPGPFHMISMTEDGATACFNRGFGRSGYFLCYSKDPTGGMVVADIQVISDRDVIPHGYCYIPEFMEPKASVLKKKRVCARMVPVDSVTTAVLDIRLTAKSKVMLQQYTCLGDMHGIVMWCRKGPFSGPVPQAKPRSVSLDMRQLSLEGVSPPQPLRPYNPPPSNPPLAPPRISGRRSKLEDKSAGESDSSSNIYGITAIDGVPFALHPKFEAQTNGKAPVSSLGNIRIKSIQDIENEYNYTFSVEEQAAKRISPSAVAS</sequence>
<dbReference type="Pfam" id="PF10240">
    <property type="entry name" value="DUF2464"/>
    <property type="match status" value="1"/>
</dbReference>
<keyword evidence="5" id="KW-0813">Transport</keyword>
<evidence type="ECO:0000256" key="13">
    <source>
        <dbReference type="ARBA" id="ARBA00053101"/>
    </source>
</evidence>
<dbReference type="GO" id="GO:0031902">
    <property type="term" value="C:late endosome membrane"/>
    <property type="evidence" value="ECO:0007669"/>
    <property type="project" value="UniProtKB-SubCell"/>
</dbReference>
<dbReference type="PANTHER" id="PTHR31612:SF2">
    <property type="entry name" value="MULTIVESICULAR BODY SUBUNIT 12A"/>
    <property type="match status" value="1"/>
</dbReference>
<evidence type="ECO:0000313" key="17">
    <source>
        <dbReference type="EMBL" id="KAL2086377.1"/>
    </source>
</evidence>
<keyword evidence="6" id="KW-0963">Cytoplasm</keyword>
<protein>
    <recommendedName>
        <fullName evidence="4">Multivesicular body subunit 12A</fullName>
    </recommendedName>
    <alternativeName>
        <fullName evidence="12">ESCRT-I complex subunit MVB12A</fullName>
    </alternativeName>
    <alternativeName>
        <fullName evidence="11">Protein FAM125A</fullName>
    </alternativeName>
</protein>
<evidence type="ECO:0000256" key="3">
    <source>
        <dbReference type="ARBA" id="ARBA00010432"/>
    </source>
</evidence>
<dbReference type="InterPro" id="IPR023341">
    <property type="entry name" value="MABP"/>
</dbReference>
<evidence type="ECO:0000256" key="4">
    <source>
        <dbReference type="ARBA" id="ARBA00017653"/>
    </source>
</evidence>
<comment type="subcellular location">
    <subcellularLocation>
        <location evidence="1">Cytoplasm</location>
    </subcellularLocation>
    <subcellularLocation>
        <location evidence="2">Late endosome membrane</location>
        <topology evidence="2">Peripheral membrane protein</topology>
    </subcellularLocation>
</comment>
<feature type="region of interest" description="Disordered" evidence="14">
    <location>
        <begin position="173"/>
        <end position="217"/>
    </location>
</feature>
<dbReference type="GO" id="GO:0015031">
    <property type="term" value="P:protein transport"/>
    <property type="evidence" value="ECO:0007669"/>
    <property type="project" value="UniProtKB-KW"/>
</dbReference>
<dbReference type="FunFam" id="2.100.10.50:FF:000002">
    <property type="entry name" value="Multivesicular body subunit 12B"/>
    <property type="match status" value="1"/>
</dbReference>
<organism evidence="17 18">
    <name type="scientific">Coilia grayii</name>
    <name type="common">Gray's grenadier anchovy</name>
    <dbReference type="NCBI Taxonomy" id="363190"/>
    <lineage>
        <taxon>Eukaryota</taxon>
        <taxon>Metazoa</taxon>
        <taxon>Chordata</taxon>
        <taxon>Craniata</taxon>
        <taxon>Vertebrata</taxon>
        <taxon>Euteleostomi</taxon>
        <taxon>Actinopterygii</taxon>
        <taxon>Neopterygii</taxon>
        <taxon>Teleostei</taxon>
        <taxon>Clupei</taxon>
        <taxon>Clupeiformes</taxon>
        <taxon>Clupeoidei</taxon>
        <taxon>Engraulidae</taxon>
        <taxon>Coilinae</taxon>
        <taxon>Coilia</taxon>
    </lineage>
</organism>
<dbReference type="InterPro" id="IPR023340">
    <property type="entry name" value="UMA"/>
</dbReference>
<evidence type="ECO:0000256" key="8">
    <source>
        <dbReference type="ARBA" id="ARBA00022927"/>
    </source>
</evidence>
<evidence type="ECO:0000313" key="18">
    <source>
        <dbReference type="Proteomes" id="UP001591681"/>
    </source>
</evidence>
<dbReference type="InterPro" id="IPR018798">
    <property type="entry name" value="MVB12A/B"/>
</dbReference>
<keyword evidence="10" id="KW-0472">Membrane</keyword>
<keyword evidence="18" id="KW-1185">Reference proteome</keyword>
<keyword evidence="8" id="KW-0653">Protein transport</keyword>
<dbReference type="GO" id="GO:0017124">
    <property type="term" value="F:SH3 domain binding"/>
    <property type="evidence" value="ECO:0007669"/>
    <property type="project" value="UniProtKB-KW"/>
</dbReference>
<evidence type="ECO:0000256" key="14">
    <source>
        <dbReference type="SAM" id="MobiDB-lite"/>
    </source>
</evidence>
<dbReference type="PROSITE" id="PS51498">
    <property type="entry name" value="MABP"/>
    <property type="match status" value="1"/>
</dbReference>
<evidence type="ECO:0000256" key="2">
    <source>
        <dbReference type="ARBA" id="ARBA00004633"/>
    </source>
</evidence>
<comment type="similarity">
    <text evidence="3">Belongs to the MVB12 family.</text>
</comment>
<evidence type="ECO:0000256" key="9">
    <source>
        <dbReference type="ARBA" id="ARBA00023036"/>
    </source>
</evidence>
<comment type="caution">
    <text evidence="17">The sequence shown here is derived from an EMBL/GenBank/DDBJ whole genome shotgun (WGS) entry which is preliminary data.</text>
</comment>
<evidence type="ECO:0000256" key="6">
    <source>
        <dbReference type="ARBA" id="ARBA00022490"/>
    </source>
</evidence>
<keyword evidence="9" id="KW-0729">SH3-binding</keyword>